<keyword evidence="2" id="KW-1185">Reference proteome</keyword>
<name>A0A2Z6T8F1_9LACO</name>
<evidence type="ECO:0000313" key="2">
    <source>
        <dbReference type="Proteomes" id="UP000257317"/>
    </source>
</evidence>
<accession>A0A2Z6T8F1</accession>
<reference evidence="2" key="1">
    <citation type="submission" date="2018-03" db="EMBL/GenBank/DDBJ databases">
        <title>New taxa in the Lactobacillus gasseri group.</title>
        <authorList>
            <person name="Tanizawa Y."/>
            <person name="Tohno M."/>
            <person name="Endo A."/>
            <person name="Arita M."/>
        </authorList>
    </citation>
    <scope>NUCLEOTIDE SEQUENCE [LARGE SCALE GENOMIC DNA]</scope>
    <source>
        <strain evidence="2">DSM 24759</strain>
    </source>
</reference>
<gene>
    <name evidence="1" type="ORF">LrDSM24759_05520</name>
</gene>
<dbReference type="Proteomes" id="UP000257317">
    <property type="component" value="Unassembled WGS sequence"/>
</dbReference>
<comment type="caution">
    <text evidence="1">The sequence shown here is derived from an EMBL/GenBank/DDBJ whole genome shotgun (WGS) entry which is preliminary data.</text>
</comment>
<sequence length="85" mass="9569">MKISSDSEIVNSVVKNFQDIEVKGKQVELGKSNCSGMIECQLVDKDVIKYTKQLVKGVQEFTEQFKKVDAKKHSEDSQDKGKFGI</sequence>
<dbReference type="RefSeq" id="WP_117117981.1">
    <property type="nucleotide sequence ID" value="NZ_BFBY01000003.1"/>
</dbReference>
<evidence type="ECO:0000313" key="1">
    <source>
        <dbReference type="EMBL" id="GBG04638.1"/>
    </source>
</evidence>
<dbReference type="AlphaFoldDB" id="A0A2Z6T8F1"/>
<proteinExistence type="predicted"/>
<protein>
    <submittedName>
        <fullName evidence="1">Uncharacterized protein</fullName>
    </submittedName>
</protein>
<dbReference type="EMBL" id="BFBY01000003">
    <property type="protein sequence ID" value="GBG04638.1"/>
    <property type="molecule type" value="Genomic_DNA"/>
</dbReference>
<organism evidence="1 2">
    <name type="scientific">Lactobacillus rodentium</name>
    <dbReference type="NCBI Taxonomy" id="947835"/>
    <lineage>
        <taxon>Bacteria</taxon>
        <taxon>Bacillati</taxon>
        <taxon>Bacillota</taxon>
        <taxon>Bacilli</taxon>
        <taxon>Lactobacillales</taxon>
        <taxon>Lactobacillaceae</taxon>
        <taxon>Lactobacillus</taxon>
    </lineage>
</organism>